<dbReference type="AlphaFoldDB" id="A0A1F4UL11"/>
<reference evidence="1 2" key="1">
    <citation type="journal article" date="2016" name="Nat. Commun.">
        <title>Thousands of microbial genomes shed light on interconnected biogeochemical processes in an aquifer system.</title>
        <authorList>
            <person name="Anantharaman K."/>
            <person name="Brown C.T."/>
            <person name="Hug L.A."/>
            <person name="Sharon I."/>
            <person name="Castelle C.J."/>
            <person name="Probst A.J."/>
            <person name="Thomas B.C."/>
            <person name="Singh A."/>
            <person name="Wilkins M.J."/>
            <person name="Karaoz U."/>
            <person name="Brodie E.L."/>
            <person name="Williams K.H."/>
            <person name="Hubbard S.S."/>
            <person name="Banfield J.F."/>
        </authorList>
    </citation>
    <scope>NUCLEOTIDE SEQUENCE [LARGE SCALE GENOMIC DNA]</scope>
</reference>
<accession>A0A1F4UL11</accession>
<gene>
    <name evidence="1" type="ORF">A2V49_03785</name>
</gene>
<proteinExistence type="predicted"/>
<dbReference type="EMBL" id="MEUV01000026">
    <property type="protein sequence ID" value="OGC45589.1"/>
    <property type="molecule type" value="Genomic_DNA"/>
</dbReference>
<evidence type="ECO:0000313" key="2">
    <source>
        <dbReference type="Proteomes" id="UP000178615"/>
    </source>
</evidence>
<name>A0A1F4UL11_UNCKA</name>
<dbReference type="Proteomes" id="UP000178615">
    <property type="component" value="Unassembled WGS sequence"/>
</dbReference>
<evidence type="ECO:0000313" key="1">
    <source>
        <dbReference type="EMBL" id="OGC45589.1"/>
    </source>
</evidence>
<protein>
    <submittedName>
        <fullName evidence="1">Uncharacterized protein</fullName>
    </submittedName>
</protein>
<organism evidence="1 2">
    <name type="scientific">candidate division WWE3 bacterium RBG_19FT_COMBO_34_6</name>
    <dbReference type="NCBI Taxonomy" id="1802612"/>
    <lineage>
        <taxon>Bacteria</taxon>
        <taxon>Katanobacteria</taxon>
    </lineage>
</organism>
<sequence>MAYAHELEEVWIKKGRITGLPLTFKVSTGDTVRLLSWFTHFLNAYRDSWRRWYEKTGELCLIVIDNFSALRLSGDDPLLGDLPEATGRNLGLLAAWGVSNGRNNGLIFWLLTHSVEDFDYISTGIYPQLGLVVSLNHDDHKYAQIIQPKEHEVMASNVSILLPEPIASVVGRQELKGKSGVWMQKPSSEAS</sequence>
<comment type="caution">
    <text evidence="1">The sequence shown here is derived from an EMBL/GenBank/DDBJ whole genome shotgun (WGS) entry which is preliminary data.</text>
</comment>